<dbReference type="Proteomes" id="UP000014155">
    <property type="component" value="Unassembled WGS sequence"/>
</dbReference>
<dbReference type="AlphaFoldDB" id="S0FG15"/>
<protein>
    <recommendedName>
        <fullName evidence="3">TIGR02453 family protein</fullName>
    </recommendedName>
</protein>
<dbReference type="eggNOG" id="COG5587">
    <property type="taxonomic scope" value="Bacteria"/>
</dbReference>
<reference evidence="1 2" key="1">
    <citation type="journal article" date="2013" name="Genome Announc.">
        <title>Draft Genome Sequence of the Cellulolytic, Mesophilic, Anaerobic Bacterium Clostridium termitidis Strain CT1112 (DSM 5398).</title>
        <authorList>
            <person name="Lal S."/>
            <person name="Ramachandran U."/>
            <person name="Zhang X."/>
            <person name="Munir R."/>
            <person name="Sparling R."/>
            <person name="Levin D.B."/>
        </authorList>
    </citation>
    <scope>NUCLEOTIDE SEQUENCE [LARGE SCALE GENOMIC DNA]</scope>
    <source>
        <strain evidence="1 2">CT1112</strain>
    </source>
</reference>
<sequence length="229" mass="26460">MNIVDNAPHFTGFPKDFTNLLFSLQFNNTIELLPENKLAYKPLISEPLTLLFNGLTQTALSVSDTLITKPSKCVSTMYSDMRFSRATPLKGYMYIRFREPSSEKDILGLYFDMGCDYYGYGIRIYKQTSAGMERIRGKIIENSQSFMRELDKLDRLNMAIIGDKFAKDHYPEINNEALKNLLNRKSFYIERACPINESVYNGKLQDEIIDAYQKLKGLYLLLRKSLYGN</sequence>
<dbReference type="PATRIC" id="fig|1195236.3.peg.4897"/>
<dbReference type="Pfam" id="PF09365">
    <property type="entry name" value="DUF2461"/>
    <property type="match status" value="1"/>
</dbReference>
<accession>S0FG15</accession>
<dbReference type="RefSeq" id="WP_004630106.1">
    <property type="nucleotide sequence ID" value="NZ_AORV01000065.1"/>
</dbReference>
<organism evidence="1 2">
    <name type="scientific">Ruminiclostridium cellobioparum subsp. termitidis CT1112</name>
    <dbReference type="NCBI Taxonomy" id="1195236"/>
    <lineage>
        <taxon>Bacteria</taxon>
        <taxon>Bacillati</taxon>
        <taxon>Bacillota</taxon>
        <taxon>Clostridia</taxon>
        <taxon>Eubacteriales</taxon>
        <taxon>Oscillospiraceae</taxon>
        <taxon>Ruminiclostridium</taxon>
    </lineage>
</organism>
<evidence type="ECO:0008006" key="3">
    <source>
        <dbReference type="Google" id="ProtNLM"/>
    </source>
</evidence>
<evidence type="ECO:0000313" key="2">
    <source>
        <dbReference type="Proteomes" id="UP000014155"/>
    </source>
</evidence>
<evidence type="ECO:0000313" key="1">
    <source>
        <dbReference type="EMBL" id="EMS69757.1"/>
    </source>
</evidence>
<proteinExistence type="predicted"/>
<dbReference type="EMBL" id="AORV01000065">
    <property type="protein sequence ID" value="EMS69757.1"/>
    <property type="molecule type" value="Genomic_DNA"/>
</dbReference>
<comment type="caution">
    <text evidence="1">The sequence shown here is derived from an EMBL/GenBank/DDBJ whole genome shotgun (WGS) entry which is preliminary data.</text>
</comment>
<dbReference type="STRING" id="1195236.CTER_4714"/>
<dbReference type="InterPro" id="IPR012808">
    <property type="entry name" value="CHP02453"/>
</dbReference>
<keyword evidence="2" id="KW-1185">Reference proteome</keyword>
<name>S0FG15_RUMCE</name>
<gene>
    <name evidence="1" type="ORF">CTER_4714</name>
</gene>